<dbReference type="Proteomes" id="UP000772434">
    <property type="component" value="Unassembled WGS sequence"/>
</dbReference>
<dbReference type="InterPro" id="IPR007201">
    <property type="entry name" value="Mei2-like_Rrm_C"/>
</dbReference>
<accession>A0A9P5QAV9</accession>
<gene>
    <name evidence="2" type="ORF">BDP27DRAFT_331687</name>
</gene>
<feature type="domain" description="Mei2-like C-terminal RNA recognition motif" evidence="1">
    <location>
        <begin position="1"/>
        <end position="94"/>
    </location>
</feature>
<dbReference type="AlphaFoldDB" id="A0A9P5QAV9"/>
<evidence type="ECO:0000313" key="3">
    <source>
        <dbReference type="Proteomes" id="UP000772434"/>
    </source>
</evidence>
<dbReference type="GO" id="GO:0003676">
    <property type="term" value="F:nucleic acid binding"/>
    <property type="evidence" value="ECO:0007669"/>
    <property type="project" value="InterPro"/>
</dbReference>
<dbReference type="Gene3D" id="3.30.70.330">
    <property type="match status" value="1"/>
</dbReference>
<protein>
    <recommendedName>
        <fullName evidence="1">Mei2-like C-terminal RNA recognition motif domain-containing protein</fullName>
    </recommendedName>
</protein>
<dbReference type="SUPFAM" id="SSF54928">
    <property type="entry name" value="RNA-binding domain, RBD"/>
    <property type="match status" value="1"/>
</dbReference>
<organism evidence="2 3">
    <name type="scientific">Rhodocollybia butyracea</name>
    <dbReference type="NCBI Taxonomy" id="206335"/>
    <lineage>
        <taxon>Eukaryota</taxon>
        <taxon>Fungi</taxon>
        <taxon>Dikarya</taxon>
        <taxon>Basidiomycota</taxon>
        <taxon>Agaricomycotina</taxon>
        <taxon>Agaricomycetes</taxon>
        <taxon>Agaricomycetidae</taxon>
        <taxon>Agaricales</taxon>
        <taxon>Marasmiineae</taxon>
        <taxon>Omphalotaceae</taxon>
        <taxon>Rhodocollybia</taxon>
    </lineage>
</organism>
<evidence type="ECO:0000313" key="2">
    <source>
        <dbReference type="EMBL" id="KAF9077917.1"/>
    </source>
</evidence>
<comment type="caution">
    <text evidence="2">The sequence shown here is derived from an EMBL/GenBank/DDBJ whole genome shotgun (WGS) entry which is preliminary data.</text>
</comment>
<dbReference type="InterPro" id="IPR035979">
    <property type="entry name" value="RBD_domain_sf"/>
</dbReference>
<name>A0A9P5QAV9_9AGAR</name>
<evidence type="ECO:0000259" key="1">
    <source>
        <dbReference type="Pfam" id="PF04059"/>
    </source>
</evidence>
<proteinExistence type="predicted"/>
<dbReference type="InterPro" id="IPR012677">
    <property type="entry name" value="Nucleotide-bd_a/b_plait_sf"/>
</dbReference>
<keyword evidence="3" id="KW-1185">Reference proteome</keyword>
<dbReference type="Pfam" id="PF04059">
    <property type="entry name" value="RRM_2"/>
    <property type="match status" value="1"/>
</dbReference>
<reference evidence="2" key="1">
    <citation type="submission" date="2020-11" db="EMBL/GenBank/DDBJ databases">
        <authorList>
            <consortium name="DOE Joint Genome Institute"/>
            <person name="Ahrendt S."/>
            <person name="Riley R."/>
            <person name="Andreopoulos W."/>
            <person name="Labutti K."/>
            <person name="Pangilinan J."/>
            <person name="Ruiz-Duenas F.J."/>
            <person name="Barrasa J.M."/>
            <person name="Sanchez-Garcia M."/>
            <person name="Camarero S."/>
            <person name="Miyauchi S."/>
            <person name="Serrano A."/>
            <person name="Linde D."/>
            <person name="Babiker R."/>
            <person name="Drula E."/>
            <person name="Ayuso-Fernandez I."/>
            <person name="Pacheco R."/>
            <person name="Padilla G."/>
            <person name="Ferreira P."/>
            <person name="Barriuso J."/>
            <person name="Kellner H."/>
            <person name="Castanera R."/>
            <person name="Alfaro M."/>
            <person name="Ramirez L."/>
            <person name="Pisabarro A.G."/>
            <person name="Kuo A."/>
            <person name="Tritt A."/>
            <person name="Lipzen A."/>
            <person name="He G."/>
            <person name="Yan M."/>
            <person name="Ng V."/>
            <person name="Cullen D."/>
            <person name="Martin F."/>
            <person name="Rosso M.-N."/>
            <person name="Henrissat B."/>
            <person name="Hibbett D."/>
            <person name="Martinez A.T."/>
            <person name="Grigoriev I.V."/>
        </authorList>
    </citation>
    <scope>NUCLEOTIDE SEQUENCE</scope>
    <source>
        <strain evidence="2">AH 40177</strain>
    </source>
</reference>
<sequence>MLRNIPFHLKMENIKALIWEACPERIDFIYLPLHNQHLGRNAGYAIVNFITTNDLAQFYAIKNGHAWSGTAVADKVVEIVYAHCQGKTGLVHKFFVNPKHSIRHLPEEYRPCIFHSEGPLAGKPETIDEAVLKIVPGPDRPVSK</sequence>
<dbReference type="OrthoDB" id="417481at2759"/>
<dbReference type="EMBL" id="JADNRY010000002">
    <property type="protein sequence ID" value="KAF9077917.1"/>
    <property type="molecule type" value="Genomic_DNA"/>
</dbReference>